<dbReference type="AlphaFoldDB" id="A0A848HEQ6"/>
<dbReference type="RefSeq" id="WP_169422089.1">
    <property type="nucleotide sequence ID" value="NZ_JABBFX010000003.1"/>
</dbReference>
<keyword evidence="1" id="KW-1003">Cell membrane</keyword>
<accession>A0A848HEQ6</accession>
<dbReference type="PANTHER" id="PTHR41164:SF1">
    <property type="entry name" value="CURLI PRODUCTION ASSEMBLY_TRANSPORT COMPONENT CSGG"/>
    <property type="match status" value="1"/>
</dbReference>
<keyword evidence="2 7" id="KW-0732">Signal</keyword>
<dbReference type="InterPro" id="IPR005534">
    <property type="entry name" value="Curli_assmbl/transp-comp_CsgG"/>
</dbReference>
<feature type="region of interest" description="Disordered" evidence="6">
    <location>
        <begin position="281"/>
        <end position="321"/>
    </location>
</feature>
<keyword evidence="9" id="KW-1185">Reference proteome</keyword>
<evidence type="ECO:0000256" key="3">
    <source>
        <dbReference type="ARBA" id="ARBA00023136"/>
    </source>
</evidence>
<proteinExistence type="predicted"/>
<evidence type="ECO:0000256" key="7">
    <source>
        <dbReference type="SAM" id="SignalP"/>
    </source>
</evidence>
<evidence type="ECO:0000256" key="2">
    <source>
        <dbReference type="ARBA" id="ARBA00022729"/>
    </source>
</evidence>
<dbReference type="GO" id="GO:0030288">
    <property type="term" value="C:outer membrane-bounded periplasmic space"/>
    <property type="evidence" value="ECO:0007669"/>
    <property type="project" value="InterPro"/>
</dbReference>
<dbReference type="Gene3D" id="3.30.1330.60">
    <property type="entry name" value="OmpA-like domain"/>
    <property type="match status" value="1"/>
</dbReference>
<evidence type="ECO:0000256" key="6">
    <source>
        <dbReference type="SAM" id="MobiDB-lite"/>
    </source>
</evidence>
<sequence>MIKTFSTSTVLLGALLALGGCSTLPSQQFAPDEAPVVVGPAPRANVTSIEPSLACLAETLRSWHAPVLGVAVGDVKDYTGKFSQTEGSEITQGGALMVYSALGKLGETVRVHERFDTRIAELELAYTDRRQLGDGQRHDIEQGKPAVPWLPYFGGSILKSDYYIVGGITELNYNIASGGIEADIAGYNAKARTYSMNVGVDLRIVDTRTLAVVKTVSLQKHVIGEEVGAGIYRFFGSRLVDLNAGSKKQEPLQLGVRATLEQGVIELVAAVTKVDASPCTGAQPAPAPAPAKPRAAANTVPAAAAPAPQGTQSGLAPQNATGADAAGQQLVAFDINSSTIAPRAQGVLDALAQEAGAGRNLTVQLLARDTEQLPPQQLADLIEQRVRAVSDALAAKGVTPGRIRVSWRATRIDASVPRIGAGYVAVATVVIGS</sequence>
<evidence type="ECO:0000256" key="1">
    <source>
        <dbReference type="ARBA" id="ARBA00022475"/>
    </source>
</evidence>
<dbReference type="Proteomes" id="UP000541185">
    <property type="component" value="Unassembled WGS sequence"/>
</dbReference>
<evidence type="ECO:0000313" key="8">
    <source>
        <dbReference type="EMBL" id="NML47831.1"/>
    </source>
</evidence>
<dbReference type="InterPro" id="IPR036737">
    <property type="entry name" value="OmpA-like_sf"/>
</dbReference>
<dbReference type="Pfam" id="PF03783">
    <property type="entry name" value="CsgG"/>
    <property type="match status" value="1"/>
</dbReference>
<dbReference type="PROSITE" id="PS51257">
    <property type="entry name" value="PROKAR_LIPOPROTEIN"/>
    <property type="match status" value="1"/>
</dbReference>
<dbReference type="PANTHER" id="PTHR41164">
    <property type="entry name" value="CURLI PRODUCTION ASSEMBLY/TRANSPORT COMPONENT CSGG"/>
    <property type="match status" value="1"/>
</dbReference>
<dbReference type="Gene3D" id="3.40.50.10610">
    <property type="entry name" value="ABC-type transport auxiliary lipoprotein component"/>
    <property type="match status" value="1"/>
</dbReference>
<feature type="chain" id="PRO_5032822375" evidence="7">
    <location>
        <begin position="31"/>
        <end position="433"/>
    </location>
</feature>
<organism evidence="8 9">
    <name type="scientific">Ramlibacter agri</name>
    <dbReference type="NCBI Taxonomy" id="2728837"/>
    <lineage>
        <taxon>Bacteria</taxon>
        <taxon>Pseudomonadati</taxon>
        <taxon>Pseudomonadota</taxon>
        <taxon>Betaproteobacteria</taxon>
        <taxon>Burkholderiales</taxon>
        <taxon>Comamonadaceae</taxon>
        <taxon>Ramlibacter</taxon>
    </lineage>
</organism>
<evidence type="ECO:0000313" key="9">
    <source>
        <dbReference type="Proteomes" id="UP000541185"/>
    </source>
</evidence>
<keyword evidence="3" id="KW-0472">Membrane</keyword>
<protein>
    <submittedName>
        <fullName evidence="8">Uncharacterized protein</fullName>
    </submittedName>
</protein>
<comment type="caution">
    <text evidence="8">The sequence shown here is derived from an EMBL/GenBank/DDBJ whole genome shotgun (WGS) entry which is preliminary data.</text>
</comment>
<dbReference type="SUPFAM" id="SSF103088">
    <property type="entry name" value="OmpA-like"/>
    <property type="match status" value="1"/>
</dbReference>
<gene>
    <name evidence="8" type="ORF">HHL11_29045</name>
</gene>
<keyword evidence="5" id="KW-0449">Lipoprotein</keyword>
<feature type="compositionally biased region" description="Polar residues" evidence="6">
    <location>
        <begin position="309"/>
        <end position="321"/>
    </location>
</feature>
<evidence type="ECO:0000256" key="4">
    <source>
        <dbReference type="ARBA" id="ARBA00023139"/>
    </source>
</evidence>
<reference evidence="8 9" key="1">
    <citation type="submission" date="2020-04" db="EMBL/GenBank/DDBJ databases">
        <title>Ramlibacter sp. G-1-2-2 isolated from soil.</title>
        <authorList>
            <person name="Dahal R.H."/>
        </authorList>
    </citation>
    <scope>NUCLEOTIDE SEQUENCE [LARGE SCALE GENOMIC DNA]</scope>
    <source>
        <strain evidence="8 9">G-1-2-2</strain>
    </source>
</reference>
<name>A0A848HEQ6_9BURK</name>
<feature type="signal peptide" evidence="7">
    <location>
        <begin position="1"/>
        <end position="30"/>
    </location>
</feature>
<dbReference type="EMBL" id="JABBFX010000003">
    <property type="protein sequence ID" value="NML47831.1"/>
    <property type="molecule type" value="Genomic_DNA"/>
</dbReference>
<keyword evidence="4" id="KW-0564">Palmitate</keyword>
<feature type="compositionally biased region" description="Low complexity" evidence="6">
    <location>
        <begin position="292"/>
        <end position="308"/>
    </location>
</feature>
<evidence type="ECO:0000256" key="5">
    <source>
        <dbReference type="ARBA" id="ARBA00023288"/>
    </source>
</evidence>